<reference evidence="2 3" key="1">
    <citation type="submission" date="2024-01" db="EMBL/GenBank/DDBJ databases">
        <title>The genome of the rayed Mediterranean limpet Patella caerulea (Linnaeus, 1758).</title>
        <authorList>
            <person name="Anh-Thu Weber A."/>
            <person name="Halstead-Nussloch G."/>
        </authorList>
    </citation>
    <scope>NUCLEOTIDE SEQUENCE [LARGE SCALE GENOMIC DNA]</scope>
    <source>
        <strain evidence="2">AATW-2023a</strain>
        <tissue evidence="2">Whole specimen</tissue>
    </source>
</reference>
<comment type="caution">
    <text evidence="2">The sequence shown here is derived from an EMBL/GenBank/DDBJ whole genome shotgun (WGS) entry which is preliminary data.</text>
</comment>
<evidence type="ECO:0000256" key="1">
    <source>
        <dbReference type="SAM" id="MobiDB-lite"/>
    </source>
</evidence>
<dbReference type="Proteomes" id="UP001347796">
    <property type="component" value="Unassembled WGS sequence"/>
</dbReference>
<feature type="compositionally biased region" description="Polar residues" evidence="1">
    <location>
        <begin position="144"/>
        <end position="160"/>
    </location>
</feature>
<dbReference type="EMBL" id="JAZGQO010000009">
    <property type="protein sequence ID" value="KAK6178396.1"/>
    <property type="molecule type" value="Genomic_DNA"/>
</dbReference>
<feature type="compositionally biased region" description="Basic and acidic residues" evidence="1">
    <location>
        <begin position="1"/>
        <end position="18"/>
    </location>
</feature>
<feature type="region of interest" description="Disordered" evidence="1">
    <location>
        <begin position="136"/>
        <end position="160"/>
    </location>
</feature>
<feature type="compositionally biased region" description="Basic and acidic residues" evidence="1">
    <location>
        <begin position="59"/>
        <end position="75"/>
    </location>
</feature>
<evidence type="ECO:0000313" key="2">
    <source>
        <dbReference type="EMBL" id="KAK6178396.1"/>
    </source>
</evidence>
<proteinExistence type="predicted"/>
<feature type="region of interest" description="Disordered" evidence="1">
    <location>
        <begin position="1"/>
        <end position="21"/>
    </location>
</feature>
<accession>A0AAN8JHN4</accession>
<gene>
    <name evidence="2" type="ORF">SNE40_013191</name>
</gene>
<dbReference type="AlphaFoldDB" id="A0AAN8JHN4"/>
<organism evidence="2 3">
    <name type="scientific">Patella caerulea</name>
    <name type="common">Rayed Mediterranean limpet</name>
    <dbReference type="NCBI Taxonomy" id="87958"/>
    <lineage>
        <taxon>Eukaryota</taxon>
        <taxon>Metazoa</taxon>
        <taxon>Spiralia</taxon>
        <taxon>Lophotrochozoa</taxon>
        <taxon>Mollusca</taxon>
        <taxon>Gastropoda</taxon>
        <taxon>Patellogastropoda</taxon>
        <taxon>Patelloidea</taxon>
        <taxon>Patellidae</taxon>
        <taxon>Patella</taxon>
    </lineage>
</organism>
<sequence>MVKTRRSSEEHKPAHVDKPPVQLGISKTAAWRMKLKEDPAKYQQFLMKERNRNKRRLSRSLDEIKQDQQKSNQRLKEWRNKRKKPTTIEKVVFHKKLKDMTAEEKKEYFRIRQTEYRKSMTPQKKAKVVKRQRNYRLKKKKQMTDISVPNENGESQELRSTSIAGIRVISH</sequence>
<name>A0AAN8JHN4_PATCE</name>
<feature type="region of interest" description="Disordered" evidence="1">
    <location>
        <begin position="46"/>
        <end position="75"/>
    </location>
</feature>
<evidence type="ECO:0000313" key="3">
    <source>
        <dbReference type="Proteomes" id="UP001347796"/>
    </source>
</evidence>
<keyword evidence="3" id="KW-1185">Reference proteome</keyword>
<protein>
    <submittedName>
        <fullName evidence="2">Uncharacterized protein</fullName>
    </submittedName>
</protein>